<comment type="subcellular location">
    <subcellularLocation>
        <location evidence="1 9">Nucleus</location>
        <location evidence="1 9">Nucleolus</location>
    </subcellularLocation>
</comment>
<feature type="region of interest" description="Disordered" evidence="11">
    <location>
        <begin position="1"/>
        <end position="170"/>
    </location>
</feature>
<feature type="compositionally biased region" description="Polar residues" evidence="11">
    <location>
        <begin position="147"/>
        <end position="156"/>
    </location>
</feature>
<protein>
    <recommendedName>
        <fullName evidence="9">rRNA biogenesis protein RRP36</fullName>
    </recommendedName>
</protein>
<evidence type="ECO:0000313" key="12">
    <source>
        <dbReference type="EMBL" id="KIJ32049.1"/>
    </source>
</evidence>
<dbReference type="EMBL" id="KN837232">
    <property type="protein sequence ID" value="KIJ32049.1"/>
    <property type="molecule type" value="Genomic_DNA"/>
</dbReference>
<keyword evidence="3 9" id="KW-0690">Ribosome biogenesis</keyword>
<keyword evidence="13" id="KW-1185">Reference proteome</keyword>
<feature type="compositionally biased region" description="Basic and acidic residues" evidence="11">
    <location>
        <begin position="121"/>
        <end position="143"/>
    </location>
</feature>
<evidence type="ECO:0000256" key="10">
    <source>
        <dbReference type="SAM" id="Coils"/>
    </source>
</evidence>
<dbReference type="PANTHER" id="PTHR21738:SF0">
    <property type="entry name" value="RIBOSOMAL RNA PROCESSING PROTEIN 36 HOMOLOG"/>
    <property type="match status" value="1"/>
</dbReference>
<evidence type="ECO:0000256" key="8">
    <source>
        <dbReference type="ARBA" id="ARBA00025053"/>
    </source>
</evidence>
<dbReference type="PANTHER" id="PTHR21738">
    <property type="entry name" value="RIBOSOMAL RNA PROCESSING PROTEIN 36 HOMOLOG"/>
    <property type="match status" value="1"/>
</dbReference>
<name>A0A0C9UBM8_SPHS4</name>
<dbReference type="AlphaFoldDB" id="A0A0C9UBM8"/>
<evidence type="ECO:0000256" key="11">
    <source>
        <dbReference type="SAM" id="MobiDB-lite"/>
    </source>
</evidence>
<accession>A0A0C9UBM8</accession>
<proteinExistence type="inferred from homology"/>
<organism evidence="12 13">
    <name type="scientific">Sphaerobolus stellatus (strain SS14)</name>
    <dbReference type="NCBI Taxonomy" id="990650"/>
    <lineage>
        <taxon>Eukaryota</taxon>
        <taxon>Fungi</taxon>
        <taxon>Dikarya</taxon>
        <taxon>Basidiomycota</taxon>
        <taxon>Agaricomycotina</taxon>
        <taxon>Agaricomycetes</taxon>
        <taxon>Phallomycetidae</taxon>
        <taxon>Geastrales</taxon>
        <taxon>Sphaerobolaceae</taxon>
        <taxon>Sphaerobolus</taxon>
    </lineage>
</organism>
<comment type="similarity">
    <text evidence="2 9">Belongs to the RRP36 family.</text>
</comment>
<dbReference type="GO" id="GO:0000462">
    <property type="term" value="P:maturation of SSU-rRNA from tricistronic rRNA transcript (SSU-rRNA, 5.8S rRNA, LSU-rRNA)"/>
    <property type="evidence" value="ECO:0007669"/>
    <property type="project" value="TreeGrafter"/>
</dbReference>
<evidence type="ECO:0000313" key="13">
    <source>
        <dbReference type="Proteomes" id="UP000054279"/>
    </source>
</evidence>
<dbReference type="GO" id="GO:0005730">
    <property type="term" value="C:nucleolus"/>
    <property type="evidence" value="ECO:0007669"/>
    <property type="project" value="UniProtKB-SubCell"/>
</dbReference>
<feature type="compositionally biased region" description="Polar residues" evidence="11">
    <location>
        <begin position="1"/>
        <end position="11"/>
    </location>
</feature>
<feature type="compositionally biased region" description="Acidic residues" evidence="11">
    <location>
        <begin position="51"/>
        <end position="73"/>
    </location>
</feature>
<keyword evidence="7 9" id="KW-0687">Ribonucleoprotein</keyword>
<feature type="coiled-coil region" evidence="10">
    <location>
        <begin position="197"/>
        <end position="253"/>
    </location>
</feature>
<dbReference type="Proteomes" id="UP000054279">
    <property type="component" value="Unassembled WGS sequence"/>
</dbReference>
<dbReference type="GO" id="GO:0030686">
    <property type="term" value="C:90S preribosome"/>
    <property type="evidence" value="ECO:0007669"/>
    <property type="project" value="TreeGrafter"/>
</dbReference>
<evidence type="ECO:0000256" key="4">
    <source>
        <dbReference type="ARBA" id="ARBA00022552"/>
    </source>
</evidence>
<evidence type="ECO:0000256" key="2">
    <source>
        <dbReference type="ARBA" id="ARBA00009418"/>
    </source>
</evidence>
<evidence type="ECO:0000256" key="1">
    <source>
        <dbReference type="ARBA" id="ARBA00004604"/>
    </source>
</evidence>
<comment type="function">
    <text evidence="8 9">Component of the 90S pre-ribosome involved in the maturation of rRNAs. Required for early cleavages of the pre-RNAs in the 40S ribosomal subunit maturation pathway.</text>
</comment>
<evidence type="ECO:0000256" key="9">
    <source>
        <dbReference type="RuleBase" id="RU368027"/>
    </source>
</evidence>
<evidence type="ECO:0000256" key="3">
    <source>
        <dbReference type="ARBA" id="ARBA00022517"/>
    </source>
</evidence>
<sequence length="284" mass="33136">MPRKSSMTSRQLSEESEVEHSESHNGSEVEEVNDQEYDSDQLDRPRVAQWMDEEDLEEQSEEEPFEAESEASDELVSLKKDLSELPLGAILKARKALKKGEPDSSEEDNDSSDEEDEDEAEKPQYEASKEPKERKERKEIEHRSNKHAPTTMTSKKPVTRRRQVVEVQKIKARDPRFSDLSGSLSVEKFQTQYGFLKDMHKNELSELKQNLTRARKLLVNSPQNLREERTREVERLERATKRTESIVNREKREAAEYAALQKIEKEEKEKRKAGKNGFWLKDCE</sequence>
<reference evidence="12 13" key="1">
    <citation type="submission" date="2014-06" db="EMBL/GenBank/DDBJ databases">
        <title>Evolutionary Origins and Diversification of the Mycorrhizal Mutualists.</title>
        <authorList>
            <consortium name="DOE Joint Genome Institute"/>
            <consortium name="Mycorrhizal Genomics Consortium"/>
            <person name="Kohler A."/>
            <person name="Kuo A."/>
            <person name="Nagy L.G."/>
            <person name="Floudas D."/>
            <person name="Copeland A."/>
            <person name="Barry K.W."/>
            <person name="Cichocki N."/>
            <person name="Veneault-Fourrey C."/>
            <person name="LaButti K."/>
            <person name="Lindquist E.A."/>
            <person name="Lipzen A."/>
            <person name="Lundell T."/>
            <person name="Morin E."/>
            <person name="Murat C."/>
            <person name="Riley R."/>
            <person name="Ohm R."/>
            <person name="Sun H."/>
            <person name="Tunlid A."/>
            <person name="Henrissat B."/>
            <person name="Grigoriev I.V."/>
            <person name="Hibbett D.S."/>
            <person name="Martin F."/>
        </authorList>
    </citation>
    <scope>NUCLEOTIDE SEQUENCE [LARGE SCALE GENOMIC DNA]</scope>
    <source>
        <strain evidence="12 13">SS14</strain>
    </source>
</reference>
<dbReference type="InterPro" id="IPR009292">
    <property type="entry name" value="RRP36"/>
</dbReference>
<evidence type="ECO:0000256" key="7">
    <source>
        <dbReference type="ARBA" id="ARBA00023274"/>
    </source>
</evidence>
<dbReference type="OrthoDB" id="448446at2759"/>
<feature type="compositionally biased region" description="Acidic residues" evidence="11">
    <location>
        <begin position="28"/>
        <end position="40"/>
    </location>
</feature>
<gene>
    <name evidence="12" type="ORF">M422DRAFT_76580</name>
</gene>
<dbReference type="Pfam" id="PF06102">
    <property type="entry name" value="RRP36"/>
    <property type="match status" value="1"/>
</dbReference>
<evidence type="ECO:0000256" key="6">
    <source>
        <dbReference type="ARBA" id="ARBA00023242"/>
    </source>
</evidence>
<feature type="compositionally biased region" description="Acidic residues" evidence="11">
    <location>
        <begin position="103"/>
        <end position="120"/>
    </location>
</feature>
<keyword evidence="6 9" id="KW-0539">Nucleus</keyword>
<dbReference type="HOGENOM" id="CLU_048802_1_0_1"/>
<feature type="compositionally biased region" description="Basic and acidic residues" evidence="11">
    <location>
        <begin position="18"/>
        <end position="27"/>
    </location>
</feature>
<keyword evidence="5 10" id="KW-0175">Coiled coil</keyword>
<keyword evidence="4 9" id="KW-0698">rRNA processing</keyword>
<comment type="subunit">
    <text evidence="9">Associates with 90S and pre-40S pre-ribosomal particles.</text>
</comment>
<evidence type="ECO:0000256" key="5">
    <source>
        <dbReference type="ARBA" id="ARBA00023054"/>
    </source>
</evidence>